<evidence type="ECO:0000313" key="3">
    <source>
        <dbReference type="Proteomes" id="UP000832041"/>
    </source>
</evidence>
<protein>
    <submittedName>
        <fullName evidence="2">Flavodoxin</fullName>
    </submittedName>
</protein>
<accession>A0ABY4L7B6</accession>
<evidence type="ECO:0000259" key="1">
    <source>
        <dbReference type="PROSITE" id="PS50902"/>
    </source>
</evidence>
<sequence length="170" mass="18862">MLVMIGYASEHGSTEGIARRLGDRLRAHGHSIDVRPLDRPVEALGLYDVFVLGSAVHGGSWLREAADFAHRETDTLARRPVWLFSVGLARVLGGRFAQAGEVPKGVPEIMRALGAREHRLFAGAIRPGHLPLFGRFVYRAMGGRYGDFRDWAEVEEWAEEIAAQLTMVTR</sequence>
<proteinExistence type="predicted"/>
<name>A0ABY4L7B6_THEAE</name>
<organism evidence="2 3">
    <name type="scientific">Thermobifida alba</name>
    <name type="common">Thermomonospora alba</name>
    <dbReference type="NCBI Taxonomy" id="53522"/>
    <lineage>
        <taxon>Bacteria</taxon>
        <taxon>Bacillati</taxon>
        <taxon>Actinomycetota</taxon>
        <taxon>Actinomycetes</taxon>
        <taxon>Streptosporangiales</taxon>
        <taxon>Nocardiopsidaceae</taxon>
        <taxon>Thermobifida</taxon>
    </lineage>
</organism>
<dbReference type="Pfam" id="PF12724">
    <property type="entry name" value="Flavodoxin_5"/>
    <property type="match status" value="1"/>
</dbReference>
<dbReference type="Gene3D" id="3.40.50.360">
    <property type="match status" value="1"/>
</dbReference>
<dbReference type="InterPro" id="IPR029039">
    <property type="entry name" value="Flavoprotein-like_sf"/>
</dbReference>
<dbReference type="PANTHER" id="PTHR38030:SF2">
    <property type="entry name" value="PROTOPORPHYRINOGEN IX DEHYDROGENASE [QUINONE]"/>
    <property type="match status" value="1"/>
</dbReference>
<gene>
    <name evidence="2" type="ORF">FOF52_16445</name>
</gene>
<reference evidence="2 3" key="1">
    <citation type="submission" date="2020-04" db="EMBL/GenBank/DDBJ databases">
        <title>Thermobifida alba genome sequencing and assembly.</title>
        <authorList>
            <person name="Luzics S."/>
            <person name="Horvath B."/>
            <person name="Nagy I."/>
            <person name="Toth A."/>
            <person name="Nagy I."/>
            <person name="Kukolya J."/>
        </authorList>
    </citation>
    <scope>NUCLEOTIDE SEQUENCE [LARGE SCALE GENOMIC DNA]</scope>
    <source>
        <strain evidence="2 3">DSM 43795</strain>
    </source>
</reference>
<feature type="domain" description="Flavodoxin-like" evidence="1">
    <location>
        <begin position="3"/>
        <end position="162"/>
    </location>
</feature>
<dbReference type="PANTHER" id="PTHR38030">
    <property type="entry name" value="PROTOPORPHYRINOGEN IX DEHYDROGENASE [MENAQUINONE]"/>
    <property type="match status" value="1"/>
</dbReference>
<dbReference type="PROSITE" id="PS50902">
    <property type="entry name" value="FLAVODOXIN_LIKE"/>
    <property type="match status" value="1"/>
</dbReference>
<dbReference type="RefSeq" id="WP_248590842.1">
    <property type="nucleotide sequence ID" value="NZ_BAABEB010000007.1"/>
</dbReference>
<dbReference type="EMBL" id="CP051627">
    <property type="protein sequence ID" value="UPT22358.1"/>
    <property type="molecule type" value="Genomic_DNA"/>
</dbReference>
<dbReference type="InterPro" id="IPR026816">
    <property type="entry name" value="Flavodoxin_dom"/>
</dbReference>
<dbReference type="Proteomes" id="UP000832041">
    <property type="component" value="Chromosome"/>
</dbReference>
<dbReference type="InterPro" id="IPR052200">
    <property type="entry name" value="Protoporphyrinogen_IX_DH"/>
</dbReference>
<dbReference type="SUPFAM" id="SSF52218">
    <property type="entry name" value="Flavoproteins"/>
    <property type="match status" value="1"/>
</dbReference>
<dbReference type="InterPro" id="IPR008254">
    <property type="entry name" value="Flavodoxin/NO_synth"/>
</dbReference>
<evidence type="ECO:0000313" key="2">
    <source>
        <dbReference type="EMBL" id="UPT22358.1"/>
    </source>
</evidence>
<keyword evidence="3" id="KW-1185">Reference proteome</keyword>